<accession>A0A974S361</accession>
<protein>
    <submittedName>
        <fullName evidence="4">TlpA family protein disulfide reductase</fullName>
    </submittedName>
</protein>
<organism evidence="4 5">
    <name type="scientific">Sphingomonas aliaeris</name>
    <dbReference type="NCBI Taxonomy" id="2759526"/>
    <lineage>
        <taxon>Bacteria</taxon>
        <taxon>Pseudomonadati</taxon>
        <taxon>Pseudomonadota</taxon>
        <taxon>Alphaproteobacteria</taxon>
        <taxon>Sphingomonadales</taxon>
        <taxon>Sphingomonadaceae</taxon>
        <taxon>Sphingomonas</taxon>
    </lineage>
</organism>
<sequence length="160" mass="17419">MSLPGPRILIPFVALAGGMTIAAPAPRSADIPRDFTLSNGVRTTLDQLRGRVVMLNIWATWCVPCRAELPLLNAYYRRHRGEGLVVIGIAVDEGKTPADQLVSPAIAYLQARHVHGRDLTVSSVPTSYVFAKSGRLEHVGRQAFDARSLERVLGPLLKAK</sequence>
<dbReference type="Pfam" id="PF00578">
    <property type="entry name" value="AhpC-TSA"/>
    <property type="match status" value="1"/>
</dbReference>
<dbReference type="RefSeq" id="WP_202091153.1">
    <property type="nucleotide sequence ID" value="NZ_CP061035.1"/>
</dbReference>
<evidence type="ECO:0000256" key="2">
    <source>
        <dbReference type="SAM" id="SignalP"/>
    </source>
</evidence>
<dbReference type="PANTHER" id="PTHR42852">
    <property type="entry name" value="THIOL:DISULFIDE INTERCHANGE PROTEIN DSBE"/>
    <property type="match status" value="1"/>
</dbReference>
<reference evidence="5" key="1">
    <citation type="submission" date="2020-09" db="EMBL/GenBank/DDBJ databases">
        <title>Sphingomonas sp., a new species isolated from pork steak.</title>
        <authorList>
            <person name="Heidler von Heilborn D."/>
        </authorList>
    </citation>
    <scope>NUCLEOTIDE SEQUENCE [LARGE SCALE GENOMIC DNA]</scope>
</reference>
<dbReference type="GO" id="GO:0016209">
    <property type="term" value="F:antioxidant activity"/>
    <property type="evidence" value="ECO:0007669"/>
    <property type="project" value="InterPro"/>
</dbReference>
<dbReference type="InterPro" id="IPR017937">
    <property type="entry name" value="Thioredoxin_CS"/>
</dbReference>
<evidence type="ECO:0000313" key="5">
    <source>
        <dbReference type="Proteomes" id="UP000595894"/>
    </source>
</evidence>
<dbReference type="Proteomes" id="UP000595894">
    <property type="component" value="Chromosome"/>
</dbReference>
<dbReference type="KEGG" id="sari:H5J25_11665"/>
<dbReference type="SUPFAM" id="SSF52833">
    <property type="entry name" value="Thioredoxin-like"/>
    <property type="match status" value="1"/>
</dbReference>
<evidence type="ECO:0000256" key="1">
    <source>
        <dbReference type="ARBA" id="ARBA00023284"/>
    </source>
</evidence>
<dbReference type="AlphaFoldDB" id="A0A974S361"/>
<dbReference type="PANTHER" id="PTHR42852:SF13">
    <property type="entry name" value="PROTEIN DIPZ"/>
    <property type="match status" value="1"/>
</dbReference>
<name>A0A974S361_9SPHN</name>
<gene>
    <name evidence="4" type="ORF">H5J25_11665</name>
</gene>
<keyword evidence="2" id="KW-0732">Signal</keyword>
<dbReference type="InterPro" id="IPR013766">
    <property type="entry name" value="Thioredoxin_domain"/>
</dbReference>
<dbReference type="PROSITE" id="PS00194">
    <property type="entry name" value="THIOREDOXIN_1"/>
    <property type="match status" value="1"/>
</dbReference>
<dbReference type="Gene3D" id="3.40.30.10">
    <property type="entry name" value="Glutaredoxin"/>
    <property type="match status" value="1"/>
</dbReference>
<keyword evidence="1" id="KW-0676">Redox-active center</keyword>
<dbReference type="GO" id="GO:0015036">
    <property type="term" value="F:disulfide oxidoreductase activity"/>
    <property type="evidence" value="ECO:0007669"/>
    <property type="project" value="UniProtKB-ARBA"/>
</dbReference>
<feature type="chain" id="PRO_5037264208" evidence="2">
    <location>
        <begin position="17"/>
        <end position="160"/>
    </location>
</feature>
<feature type="domain" description="Thioredoxin" evidence="3">
    <location>
        <begin position="19"/>
        <end position="158"/>
    </location>
</feature>
<proteinExistence type="predicted"/>
<dbReference type="PROSITE" id="PS51352">
    <property type="entry name" value="THIOREDOXIN_2"/>
    <property type="match status" value="1"/>
</dbReference>
<keyword evidence="5" id="KW-1185">Reference proteome</keyword>
<dbReference type="EMBL" id="CP061035">
    <property type="protein sequence ID" value="QQV76179.1"/>
    <property type="molecule type" value="Genomic_DNA"/>
</dbReference>
<dbReference type="InterPro" id="IPR036249">
    <property type="entry name" value="Thioredoxin-like_sf"/>
</dbReference>
<evidence type="ECO:0000259" key="3">
    <source>
        <dbReference type="PROSITE" id="PS51352"/>
    </source>
</evidence>
<feature type="signal peptide" evidence="2">
    <location>
        <begin position="1"/>
        <end position="16"/>
    </location>
</feature>
<dbReference type="InterPro" id="IPR000866">
    <property type="entry name" value="AhpC/TSA"/>
</dbReference>
<evidence type="ECO:0000313" key="4">
    <source>
        <dbReference type="EMBL" id="QQV76179.1"/>
    </source>
</evidence>
<dbReference type="InterPro" id="IPR050553">
    <property type="entry name" value="Thioredoxin_ResA/DsbE_sf"/>
</dbReference>
<dbReference type="CDD" id="cd02966">
    <property type="entry name" value="TlpA_like_family"/>
    <property type="match status" value="1"/>
</dbReference>